<dbReference type="GO" id="GO:0004553">
    <property type="term" value="F:hydrolase activity, hydrolyzing O-glycosyl compounds"/>
    <property type="evidence" value="ECO:0007669"/>
    <property type="project" value="InterPro"/>
</dbReference>
<name>A0A2Z4J5Y6_9ACTN</name>
<evidence type="ECO:0000313" key="2">
    <source>
        <dbReference type="EMBL" id="AWW40632.1"/>
    </source>
</evidence>
<evidence type="ECO:0008006" key="4">
    <source>
        <dbReference type="Google" id="ProtNLM"/>
    </source>
</evidence>
<dbReference type="KEGG" id="scad:DN051_31435"/>
<gene>
    <name evidence="2" type="ORF">DN051_31435</name>
</gene>
<dbReference type="SUPFAM" id="SSF51055">
    <property type="entry name" value="Carbohydrate binding domain"/>
    <property type="match status" value="1"/>
</dbReference>
<dbReference type="Proteomes" id="UP000249616">
    <property type="component" value="Chromosome"/>
</dbReference>
<feature type="compositionally biased region" description="Basic residues" evidence="1">
    <location>
        <begin position="57"/>
        <end position="67"/>
    </location>
</feature>
<dbReference type="EMBL" id="CP030073">
    <property type="protein sequence ID" value="AWW40632.1"/>
    <property type="molecule type" value="Genomic_DNA"/>
</dbReference>
<dbReference type="GO" id="GO:0005975">
    <property type="term" value="P:carbohydrate metabolic process"/>
    <property type="evidence" value="ECO:0007669"/>
    <property type="project" value="InterPro"/>
</dbReference>
<proteinExistence type="predicted"/>
<dbReference type="InterPro" id="IPR036573">
    <property type="entry name" value="CBM_sf_5/12"/>
</dbReference>
<organism evidence="2 3">
    <name type="scientific">Streptomyces cadmiisoli</name>
    <dbReference type="NCBI Taxonomy" id="2184053"/>
    <lineage>
        <taxon>Bacteria</taxon>
        <taxon>Bacillati</taxon>
        <taxon>Actinomycetota</taxon>
        <taxon>Actinomycetes</taxon>
        <taxon>Kitasatosporales</taxon>
        <taxon>Streptomycetaceae</taxon>
        <taxon>Streptomyces</taxon>
        <taxon>Streptomyces aurantiacus group</taxon>
    </lineage>
</organism>
<feature type="compositionally biased region" description="Polar residues" evidence="1">
    <location>
        <begin position="28"/>
        <end position="43"/>
    </location>
</feature>
<evidence type="ECO:0000313" key="3">
    <source>
        <dbReference type="Proteomes" id="UP000249616"/>
    </source>
</evidence>
<accession>A0A2Z4J5Y6</accession>
<feature type="compositionally biased region" description="Basic and acidic residues" evidence="1">
    <location>
        <begin position="68"/>
        <end position="78"/>
    </location>
</feature>
<protein>
    <recommendedName>
        <fullName evidence="4">Chitin-binding type-3 domain-containing protein</fullName>
    </recommendedName>
</protein>
<keyword evidence="3" id="KW-1185">Reference proteome</keyword>
<evidence type="ECO:0000256" key="1">
    <source>
        <dbReference type="SAM" id="MobiDB-lite"/>
    </source>
</evidence>
<dbReference type="GO" id="GO:0030246">
    <property type="term" value="F:carbohydrate binding"/>
    <property type="evidence" value="ECO:0007669"/>
    <property type="project" value="InterPro"/>
</dbReference>
<sequence>MPGGTEFRSGHDDSAPGDAKDRAGPRTSVVTVTPTASDGTGQCTAPARTVTAEHGGRRSRVARRGHSWKAEWWTRGREPGATGEWGPSGTGHPQTP</sequence>
<reference evidence="2 3" key="1">
    <citation type="journal article" date="2019" name="Int. J. Syst. Evol. Microbiol.">
        <title>Streptomyces cadmiisoli sp. nov., a novel actinomycete isolated from cadmium-contaminated soil.</title>
        <authorList>
            <person name="Li K."/>
            <person name="Tang X."/>
            <person name="Zhao J."/>
            <person name="Guo Y."/>
            <person name="Tang Y."/>
            <person name="Gao J."/>
        </authorList>
    </citation>
    <scope>NUCLEOTIDE SEQUENCE [LARGE SCALE GENOMIC DNA]</scope>
    <source>
        <strain evidence="2 3">ZFG47</strain>
    </source>
</reference>
<dbReference type="AlphaFoldDB" id="A0A2Z4J5Y6"/>
<feature type="compositionally biased region" description="Basic and acidic residues" evidence="1">
    <location>
        <begin position="8"/>
        <end position="24"/>
    </location>
</feature>
<dbReference type="GO" id="GO:0005576">
    <property type="term" value="C:extracellular region"/>
    <property type="evidence" value="ECO:0007669"/>
    <property type="project" value="InterPro"/>
</dbReference>
<dbReference type="Gene3D" id="2.10.10.20">
    <property type="entry name" value="Carbohydrate-binding module superfamily 5/12"/>
    <property type="match status" value="1"/>
</dbReference>
<feature type="region of interest" description="Disordered" evidence="1">
    <location>
        <begin position="1"/>
        <end position="96"/>
    </location>
</feature>